<dbReference type="SUPFAM" id="SSF88723">
    <property type="entry name" value="PIN domain-like"/>
    <property type="match status" value="1"/>
</dbReference>
<dbReference type="InterPro" id="IPR029060">
    <property type="entry name" value="PIN-like_dom_sf"/>
</dbReference>
<evidence type="ECO:0000313" key="1">
    <source>
        <dbReference type="EMBL" id="OGE10153.1"/>
    </source>
</evidence>
<evidence type="ECO:0008006" key="3">
    <source>
        <dbReference type="Google" id="ProtNLM"/>
    </source>
</evidence>
<organism evidence="1 2">
    <name type="scientific">Candidatus Curtissbacteria bacterium RIFCSPLOWO2_01_FULL_42_26</name>
    <dbReference type="NCBI Taxonomy" id="1797729"/>
    <lineage>
        <taxon>Bacteria</taxon>
        <taxon>Candidatus Curtissiibacteriota</taxon>
    </lineage>
</organism>
<proteinExistence type="predicted"/>
<sequence>MAKVFLDANYFIRLANRAPEVDTEILDKHEGYIATLSCHILFYINKIDVPDSETNSFIYDFNLIDLDRTILDKALIGPTKDFEDNIQLHSAAEEECDFFLTYDEKLLKMKFFGKVRIQSTISLQ</sequence>
<dbReference type="EMBL" id="MFBS01000013">
    <property type="protein sequence ID" value="OGE10153.1"/>
    <property type="molecule type" value="Genomic_DNA"/>
</dbReference>
<dbReference type="AlphaFoldDB" id="A0A1F5I184"/>
<dbReference type="Proteomes" id="UP000179227">
    <property type="component" value="Unassembled WGS sequence"/>
</dbReference>
<gene>
    <name evidence="1" type="ORF">A3A60_00615</name>
</gene>
<evidence type="ECO:0000313" key="2">
    <source>
        <dbReference type="Proteomes" id="UP000179227"/>
    </source>
</evidence>
<protein>
    <recommendedName>
        <fullName evidence="3">PIN domain-containing protein</fullName>
    </recommendedName>
</protein>
<name>A0A1F5I184_9BACT</name>
<reference evidence="1 2" key="1">
    <citation type="journal article" date="2016" name="Nat. Commun.">
        <title>Thousands of microbial genomes shed light on interconnected biogeochemical processes in an aquifer system.</title>
        <authorList>
            <person name="Anantharaman K."/>
            <person name="Brown C.T."/>
            <person name="Hug L.A."/>
            <person name="Sharon I."/>
            <person name="Castelle C.J."/>
            <person name="Probst A.J."/>
            <person name="Thomas B.C."/>
            <person name="Singh A."/>
            <person name="Wilkins M.J."/>
            <person name="Karaoz U."/>
            <person name="Brodie E.L."/>
            <person name="Williams K.H."/>
            <person name="Hubbard S.S."/>
            <person name="Banfield J.F."/>
        </authorList>
    </citation>
    <scope>NUCLEOTIDE SEQUENCE [LARGE SCALE GENOMIC DNA]</scope>
</reference>
<accession>A0A1F5I184</accession>
<comment type="caution">
    <text evidence="1">The sequence shown here is derived from an EMBL/GenBank/DDBJ whole genome shotgun (WGS) entry which is preliminary data.</text>
</comment>